<reference evidence="1 2" key="1">
    <citation type="submission" date="2019-07" db="EMBL/GenBank/DDBJ databases">
        <title>WGS assembly of Gossypium tomentosum.</title>
        <authorList>
            <person name="Chen Z.J."/>
            <person name="Sreedasyam A."/>
            <person name="Ando A."/>
            <person name="Song Q."/>
            <person name="De L."/>
            <person name="Hulse-Kemp A."/>
            <person name="Ding M."/>
            <person name="Ye W."/>
            <person name="Kirkbride R."/>
            <person name="Jenkins J."/>
            <person name="Plott C."/>
            <person name="Lovell J."/>
            <person name="Lin Y.-M."/>
            <person name="Vaughn R."/>
            <person name="Liu B."/>
            <person name="Li W."/>
            <person name="Simpson S."/>
            <person name="Scheffler B."/>
            <person name="Saski C."/>
            <person name="Grover C."/>
            <person name="Hu G."/>
            <person name="Conover J."/>
            <person name="Carlson J."/>
            <person name="Shu S."/>
            <person name="Boston L."/>
            <person name="Williams M."/>
            <person name="Peterson D."/>
            <person name="Mcgee K."/>
            <person name="Jones D."/>
            <person name="Wendel J."/>
            <person name="Stelly D."/>
            <person name="Grimwood J."/>
            <person name="Schmutz J."/>
        </authorList>
    </citation>
    <scope>NUCLEOTIDE SEQUENCE [LARGE SCALE GENOMIC DNA]</scope>
    <source>
        <strain evidence="1">7179.01</strain>
    </source>
</reference>
<protein>
    <submittedName>
        <fullName evidence="1">Uncharacterized protein</fullName>
    </submittedName>
</protein>
<organism evidence="1 2">
    <name type="scientific">Gossypium tomentosum</name>
    <name type="common">Hawaiian cotton</name>
    <name type="synonym">Gossypium sandvicense</name>
    <dbReference type="NCBI Taxonomy" id="34277"/>
    <lineage>
        <taxon>Eukaryota</taxon>
        <taxon>Viridiplantae</taxon>
        <taxon>Streptophyta</taxon>
        <taxon>Embryophyta</taxon>
        <taxon>Tracheophyta</taxon>
        <taxon>Spermatophyta</taxon>
        <taxon>Magnoliopsida</taxon>
        <taxon>eudicotyledons</taxon>
        <taxon>Gunneridae</taxon>
        <taxon>Pentapetalae</taxon>
        <taxon>rosids</taxon>
        <taxon>malvids</taxon>
        <taxon>Malvales</taxon>
        <taxon>Malvaceae</taxon>
        <taxon>Malvoideae</taxon>
        <taxon>Gossypium</taxon>
    </lineage>
</organism>
<proteinExistence type="predicted"/>
<dbReference type="Proteomes" id="UP000322667">
    <property type="component" value="Chromosome A04"/>
</dbReference>
<dbReference type="PANTHER" id="PTHR47481">
    <property type="match status" value="1"/>
</dbReference>
<sequence length="133" mass="15348">MIVRIFFPFIYNFLYSIRVAVIDPAPWKQFNLVTFVTFVTQKVLTLIDDNTFLAWKQHVLLIIKTHCLQSYIDGSIVVPPREILGEDNIAVENPRSIHFEQQDSALSAWLFSIVSTSLHNQLIGCFSSAFELW</sequence>
<evidence type="ECO:0000313" key="2">
    <source>
        <dbReference type="Proteomes" id="UP000322667"/>
    </source>
</evidence>
<dbReference type="EMBL" id="CM017613">
    <property type="protein sequence ID" value="TYI33282.1"/>
    <property type="molecule type" value="Genomic_DNA"/>
</dbReference>
<gene>
    <name evidence="1" type="ORF">ES332_A04G122400v1</name>
</gene>
<evidence type="ECO:0000313" key="1">
    <source>
        <dbReference type="EMBL" id="TYI33282.1"/>
    </source>
</evidence>
<accession>A0A5D2QYU7</accession>
<keyword evidence="2" id="KW-1185">Reference proteome</keyword>
<dbReference type="PANTHER" id="PTHR47481:SF30">
    <property type="entry name" value="CCHC-TYPE DOMAIN-CONTAINING PROTEIN"/>
    <property type="match status" value="1"/>
</dbReference>
<dbReference type="AlphaFoldDB" id="A0A5D2QYU7"/>
<name>A0A5D2QYU7_GOSTO</name>